<proteinExistence type="predicted"/>
<accession>A0A7W3ITH4</accession>
<protein>
    <recommendedName>
        <fullName evidence="3">AAA domain-containing protein</fullName>
    </recommendedName>
</protein>
<evidence type="ECO:0000313" key="2">
    <source>
        <dbReference type="Proteomes" id="UP000523079"/>
    </source>
</evidence>
<evidence type="ECO:0008006" key="3">
    <source>
        <dbReference type="Google" id="ProtNLM"/>
    </source>
</evidence>
<dbReference type="Proteomes" id="UP000523079">
    <property type="component" value="Unassembled WGS sequence"/>
</dbReference>
<dbReference type="Gene3D" id="3.40.50.300">
    <property type="entry name" value="P-loop containing nucleotide triphosphate hydrolases"/>
    <property type="match status" value="1"/>
</dbReference>
<organism evidence="1 2">
    <name type="scientific">Microlunatus kandeliicorticis</name>
    <dbReference type="NCBI Taxonomy" id="1759536"/>
    <lineage>
        <taxon>Bacteria</taxon>
        <taxon>Bacillati</taxon>
        <taxon>Actinomycetota</taxon>
        <taxon>Actinomycetes</taxon>
        <taxon>Propionibacteriales</taxon>
        <taxon>Propionibacteriaceae</taxon>
        <taxon>Microlunatus</taxon>
    </lineage>
</organism>
<sequence length="346" mass="37973">MTDDQDNTELRRPWQPVDLEAVLSGTYQRPEPTVGSRTDGRGLFYPGKSHTVVSETEGGKTWFALSAALDEMAASHHAVYIDFEDDEGSVVTRLLTLGATPDRIRNHFHYLRPDAGIGADDNAGDLTQLLGDTRPRLVVLDGITEAMGLHGLDPLKNADAAIFGRRVTKRITDTGAAVVSLDHVTKDRENRGRYALGAVHKLNGLSGAQYTLTNRTPFGIGLTGRSTINIAKDRPGQLRAHALPSSSGLHWYGDLVLESHNQDFAEVSITPPHQTDEDFRPTELMHRISEALAEYGPLAQRRILAATKGKTDSKRQALDFLILDGYVTERSPHELIKPYPRNGQAA</sequence>
<comment type="caution">
    <text evidence="1">The sequence shown here is derived from an EMBL/GenBank/DDBJ whole genome shotgun (WGS) entry which is preliminary data.</text>
</comment>
<name>A0A7W3ITH4_9ACTN</name>
<evidence type="ECO:0000313" key="1">
    <source>
        <dbReference type="EMBL" id="MBA8794929.1"/>
    </source>
</evidence>
<dbReference type="Pfam" id="PF13481">
    <property type="entry name" value="AAA_25"/>
    <property type="match status" value="1"/>
</dbReference>
<dbReference type="InterPro" id="IPR027417">
    <property type="entry name" value="P-loop_NTPase"/>
</dbReference>
<dbReference type="SUPFAM" id="SSF52540">
    <property type="entry name" value="P-loop containing nucleoside triphosphate hydrolases"/>
    <property type="match status" value="1"/>
</dbReference>
<dbReference type="AlphaFoldDB" id="A0A7W3ITH4"/>
<reference evidence="1 2" key="1">
    <citation type="submission" date="2020-07" db="EMBL/GenBank/DDBJ databases">
        <title>Sequencing the genomes of 1000 actinobacteria strains.</title>
        <authorList>
            <person name="Klenk H.-P."/>
        </authorList>
    </citation>
    <scope>NUCLEOTIDE SEQUENCE [LARGE SCALE GENOMIC DNA]</scope>
    <source>
        <strain evidence="1 2">DSM 100723</strain>
    </source>
</reference>
<dbReference type="RefSeq" id="WP_220483905.1">
    <property type="nucleotide sequence ID" value="NZ_JACGWT010000004.1"/>
</dbReference>
<dbReference type="EMBL" id="JACGWT010000004">
    <property type="protein sequence ID" value="MBA8794929.1"/>
    <property type="molecule type" value="Genomic_DNA"/>
</dbReference>
<keyword evidence="2" id="KW-1185">Reference proteome</keyword>
<gene>
    <name evidence="1" type="ORF">FHX74_002557</name>
</gene>